<dbReference type="NCBIfam" id="TIGR03930">
    <property type="entry name" value="WXG100_ESAT6"/>
    <property type="match status" value="1"/>
</dbReference>
<name>A0A164IKQ1_BACCE</name>
<evidence type="ECO:0000313" key="5">
    <source>
        <dbReference type="Proteomes" id="UP000076501"/>
    </source>
</evidence>
<comment type="caution">
    <text evidence="4">The sequence shown here is derived from an EMBL/GenBank/DDBJ whole genome shotgun (WGS) entry which is preliminary data.</text>
</comment>
<proteinExistence type="predicted"/>
<dbReference type="Pfam" id="PF06013">
    <property type="entry name" value="WXG100"/>
    <property type="match status" value="1"/>
</dbReference>
<gene>
    <name evidence="4" type="ORF">B4082_0219</name>
</gene>
<organism evidence="4 5">
    <name type="scientific">Bacillus cereus</name>
    <dbReference type="NCBI Taxonomy" id="1396"/>
    <lineage>
        <taxon>Bacteria</taxon>
        <taxon>Bacillati</taxon>
        <taxon>Bacillota</taxon>
        <taxon>Bacilli</taxon>
        <taxon>Bacillales</taxon>
        <taxon>Bacillaceae</taxon>
        <taxon>Bacillus</taxon>
        <taxon>Bacillus cereus group</taxon>
    </lineage>
</organism>
<keyword evidence="2" id="KW-0964">Secreted</keyword>
<dbReference type="InterPro" id="IPR010310">
    <property type="entry name" value="T7SS_ESAT-6-like"/>
</dbReference>
<dbReference type="GO" id="GO:0005576">
    <property type="term" value="C:extracellular region"/>
    <property type="evidence" value="ECO:0007669"/>
    <property type="project" value="UniProtKB-SubCell"/>
</dbReference>
<feature type="domain" description="Pre-toxin TG" evidence="3">
    <location>
        <begin position="115"/>
        <end position="173"/>
    </location>
</feature>
<sequence>MVQIKVTPEMLEEVANRASNTRIALESIHNNLCNEIDYLCFQWIGASNQQFVQMFNDARPKAFTSINSLVQVEEDLKRIAEKFRNADDQDVTMEEGAMCGKPSSEEKGFDGKKLARDIAGEVSGEYDVRRAWEGIDPSTGEKLSTWDRIFAGGMAVAGLTPVGKIAKVGKGVKMTAKAAEAANTAKKATAVKNGGANSTRVIEELKGPVIDGKRVGSGKKVDQVKPIWGRDEKGKPFIEKEFPHVSKEHGFSDIVDNYSRFAEEFPLVGGDGIKRELYQITGSNNGKKGVFEWIVEPHGDVSHRRFIENGVMTGKPNQIPKK</sequence>
<evidence type="ECO:0000259" key="3">
    <source>
        <dbReference type="Pfam" id="PF14449"/>
    </source>
</evidence>
<comment type="subcellular location">
    <subcellularLocation>
        <location evidence="1">Secreted</location>
    </subcellularLocation>
</comment>
<dbReference type="Gene3D" id="1.10.287.850">
    <property type="entry name" value="HP0062-like domain"/>
    <property type="match status" value="1"/>
</dbReference>
<dbReference type="SUPFAM" id="SSF140453">
    <property type="entry name" value="EsxAB dimer-like"/>
    <property type="match status" value="1"/>
</dbReference>
<accession>A0A164IKQ1</accession>
<dbReference type="Pfam" id="PF14449">
    <property type="entry name" value="PT-TG"/>
    <property type="match status" value="1"/>
</dbReference>
<evidence type="ECO:0000313" key="4">
    <source>
        <dbReference type="EMBL" id="KZD41584.1"/>
    </source>
</evidence>
<dbReference type="InterPro" id="IPR036689">
    <property type="entry name" value="ESAT-6-like_sf"/>
</dbReference>
<dbReference type="Proteomes" id="UP000076501">
    <property type="component" value="Unassembled WGS sequence"/>
</dbReference>
<dbReference type="PATRIC" id="fig|1396.539.peg.2392"/>
<evidence type="ECO:0000256" key="1">
    <source>
        <dbReference type="ARBA" id="ARBA00004613"/>
    </source>
</evidence>
<dbReference type="AlphaFoldDB" id="A0A164IKQ1"/>
<dbReference type="RefSeq" id="WP_063221068.1">
    <property type="nucleotide sequence ID" value="NZ_LJKA01000002.1"/>
</dbReference>
<dbReference type="InterPro" id="IPR027797">
    <property type="entry name" value="PT-TG_dom"/>
</dbReference>
<protein>
    <recommendedName>
        <fullName evidence="3">Pre-toxin TG domain-containing protein</fullName>
    </recommendedName>
</protein>
<dbReference type="EMBL" id="LJKA01000002">
    <property type="protein sequence ID" value="KZD41584.1"/>
    <property type="molecule type" value="Genomic_DNA"/>
</dbReference>
<reference evidence="4 5" key="1">
    <citation type="submission" date="2015-09" db="EMBL/GenBank/DDBJ databases">
        <title>Bacillus cereus food isolates.</title>
        <authorList>
            <person name="Boekhorst J."/>
        </authorList>
    </citation>
    <scope>NUCLEOTIDE SEQUENCE [LARGE SCALE GENOMIC DNA]</scope>
    <source>
        <strain evidence="4 5">B4082</strain>
    </source>
</reference>
<evidence type="ECO:0000256" key="2">
    <source>
        <dbReference type="ARBA" id="ARBA00022525"/>
    </source>
</evidence>